<gene>
    <name evidence="2" type="ORF">CEPIT_LOCUS44261</name>
</gene>
<keyword evidence="3" id="KW-1185">Reference proteome</keyword>
<comment type="caution">
    <text evidence="2">The sequence shown here is derived from an EMBL/GenBank/DDBJ whole genome shotgun (WGS) entry which is preliminary data.</text>
</comment>
<accession>A0AAV0GLV1</accession>
<organism evidence="2 3">
    <name type="scientific">Cuscuta epithymum</name>
    <dbReference type="NCBI Taxonomy" id="186058"/>
    <lineage>
        <taxon>Eukaryota</taxon>
        <taxon>Viridiplantae</taxon>
        <taxon>Streptophyta</taxon>
        <taxon>Embryophyta</taxon>
        <taxon>Tracheophyta</taxon>
        <taxon>Spermatophyta</taxon>
        <taxon>Magnoliopsida</taxon>
        <taxon>eudicotyledons</taxon>
        <taxon>Gunneridae</taxon>
        <taxon>Pentapetalae</taxon>
        <taxon>asterids</taxon>
        <taxon>lamiids</taxon>
        <taxon>Solanales</taxon>
        <taxon>Convolvulaceae</taxon>
        <taxon>Cuscuteae</taxon>
        <taxon>Cuscuta</taxon>
        <taxon>Cuscuta subgen. Cuscuta</taxon>
    </lineage>
</organism>
<dbReference type="Pfam" id="PF07734">
    <property type="entry name" value="FBA_1"/>
    <property type="match status" value="1"/>
</dbReference>
<dbReference type="Proteomes" id="UP001152523">
    <property type="component" value="Unassembled WGS sequence"/>
</dbReference>
<name>A0AAV0GLV1_9ASTE</name>
<evidence type="ECO:0000259" key="1">
    <source>
        <dbReference type="Pfam" id="PF07734"/>
    </source>
</evidence>
<protein>
    <recommendedName>
        <fullName evidence="1">F-box associated beta-propeller type 1 domain-containing protein</fullName>
    </recommendedName>
</protein>
<evidence type="ECO:0000313" key="2">
    <source>
        <dbReference type="EMBL" id="CAH9148125.1"/>
    </source>
</evidence>
<reference evidence="2" key="1">
    <citation type="submission" date="2022-07" db="EMBL/GenBank/DDBJ databases">
        <authorList>
            <person name="Macas J."/>
            <person name="Novak P."/>
            <person name="Neumann P."/>
        </authorList>
    </citation>
    <scope>NUCLEOTIDE SEQUENCE</scope>
</reference>
<dbReference type="AlphaFoldDB" id="A0AAV0GLV1"/>
<dbReference type="InterPro" id="IPR006527">
    <property type="entry name" value="F-box-assoc_dom_typ1"/>
</dbReference>
<dbReference type="EMBL" id="CAMAPF010001151">
    <property type="protein sequence ID" value="CAH9148125.1"/>
    <property type="molecule type" value="Genomic_DNA"/>
</dbReference>
<dbReference type="InterPro" id="IPR017451">
    <property type="entry name" value="F-box-assoc_interact_dom"/>
</dbReference>
<proteinExistence type="predicted"/>
<dbReference type="NCBIfam" id="TIGR01640">
    <property type="entry name" value="F_box_assoc_1"/>
    <property type="match status" value="1"/>
</dbReference>
<sequence>MGLCFSRLKNTHTSWSTKVLQFQGLRYDKHKVVGGLCYDPSMLDHKVVLLLFSRDRQFVIVSSLKSKVWREVSFPYNYCTSRGGVGFNNNLHWIVSDIKHEYLEWDNLAARNKIVYFDVVDDGFKIMPSPMPIHEEEEDSIVGTGIIDGCFCMARKDEKTQVIQVLLMKEYGKQESWVTAFVIPLLRFQPYADYNLEFLSQN</sequence>
<evidence type="ECO:0000313" key="3">
    <source>
        <dbReference type="Proteomes" id="UP001152523"/>
    </source>
</evidence>
<feature type="domain" description="F-box associated beta-propeller type 1" evidence="1">
    <location>
        <begin position="29"/>
        <end position="182"/>
    </location>
</feature>